<comment type="caution">
    <text evidence="7">The sequence shown here is derived from an EMBL/GenBank/DDBJ whole genome shotgun (WGS) entry which is preliminary data.</text>
</comment>
<keyword evidence="5" id="KW-1133">Transmembrane helix</keyword>
<evidence type="ECO:0000256" key="2">
    <source>
        <dbReference type="ARBA" id="ARBA00022737"/>
    </source>
</evidence>
<feature type="repeat" description="WD" evidence="3">
    <location>
        <begin position="795"/>
        <end position="836"/>
    </location>
</feature>
<feature type="domain" description="HTH cro/C1-type" evidence="6">
    <location>
        <begin position="22"/>
        <end position="78"/>
    </location>
</feature>
<dbReference type="PRINTS" id="PR00320">
    <property type="entry name" value="GPROTEINBRPT"/>
</dbReference>
<keyword evidence="1 3" id="KW-0853">WD repeat</keyword>
<reference evidence="7 8" key="1">
    <citation type="submission" date="2018-12" db="EMBL/GenBank/DDBJ databases">
        <title>Draft genome sequence of Embleya hyalina NBRC 13850T.</title>
        <authorList>
            <person name="Komaki H."/>
            <person name="Hosoyama A."/>
            <person name="Kimura A."/>
            <person name="Ichikawa N."/>
            <person name="Tamura T."/>
        </authorList>
    </citation>
    <scope>NUCLEOTIDE SEQUENCE [LARGE SCALE GENOMIC DNA]</scope>
    <source>
        <strain evidence="7 8">NBRC 13850</strain>
    </source>
</reference>
<evidence type="ECO:0000256" key="5">
    <source>
        <dbReference type="SAM" id="Phobius"/>
    </source>
</evidence>
<evidence type="ECO:0000256" key="1">
    <source>
        <dbReference type="ARBA" id="ARBA00022574"/>
    </source>
</evidence>
<dbReference type="Pfam" id="PF00400">
    <property type="entry name" value="WD40"/>
    <property type="match status" value="13"/>
</dbReference>
<feature type="repeat" description="WD" evidence="3">
    <location>
        <begin position="1147"/>
        <end position="1188"/>
    </location>
</feature>
<feature type="repeat" description="WD" evidence="3">
    <location>
        <begin position="1105"/>
        <end position="1137"/>
    </location>
</feature>
<organism evidence="7 8">
    <name type="scientific">Embleya hyalina</name>
    <dbReference type="NCBI Taxonomy" id="516124"/>
    <lineage>
        <taxon>Bacteria</taxon>
        <taxon>Bacillati</taxon>
        <taxon>Actinomycetota</taxon>
        <taxon>Actinomycetes</taxon>
        <taxon>Kitasatosporales</taxon>
        <taxon>Streptomycetaceae</taxon>
        <taxon>Embleya</taxon>
    </lineage>
</organism>
<dbReference type="SMART" id="SM00530">
    <property type="entry name" value="HTH_XRE"/>
    <property type="match status" value="1"/>
</dbReference>
<dbReference type="SUPFAM" id="SSF50978">
    <property type="entry name" value="WD40 repeat-like"/>
    <property type="match status" value="3"/>
</dbReference>
<dbReference type="InterPro" id="IPR001680">
    <property type="entry name" value="WD40_rpt"/>
</dbReference>
<dbReference type="InterPro" id="IPR049052">
    <property type="entry name" value="nSTAND1"/>
</dbReference>
<proteinExistence type="predicted"/>
<evidence type="ECO:0000256" key="3">
    <source>
        <dbReference type="PROSITE-ProRule" id="PRU00221"/>
    </source>
</evidence>
<feature type="repeat" description="WD" evidence="3">
    <location>
        <begin position="879"/>
        <end position="911"/>
    </location>
</feature>
<keyword evidence="5" id="KW-0472">Membrane</keyword>
<dbReference type="InterPro" id="IPR027417">
    <property type="entry name" value="P-loop_NTPase"/>
</dbReference>
<feature type="repeat" description="WD" evidence="3">
    <location>
        <begin position="753"/>
        <end position="794"/>
    </location>
</feature>
<dbReference type="CDD" id="cd00200">
    <property type="entry name" value="WD40"/>
    <property type="match status" value="2"/>
</dbReference>
<dbReference type="CDD" id="cd00093">
    <property type="entry name" value="HTH_XRE"/>
    <property type="match status" value="1"/>
</dbReference>
<evidence type="ECO:0000259" key="6">
    <source>
        <dbReference type="SMART" id="SM00530"/>
    </source>
</evidence>
<feature type="repeat" description="WD" evidence="3">
    <location>
        <begin position="1063"/>
        <end position="1095"/>
    </location>
</feature>
<feature type="repeat" description="WD" evidence="3">
    <location>
        <begin position="711"/>
        <end position="752"/>
    </location>
</feature>
<dbReference type="PANTHER" id="PTHR19848:SF8">
    <property type="entry name" value="F-BOX AND WD REPEAT DOMAIN CONTAINING 7"/>
    <property type="match status" value="1"/>
</dbReference>
<dbReference type="InterPro" id="IPR019775">
    <property type="entry name" value="WD40_repeat_CS"/>
</dbReference>
<protein>
    <recommendedName>
        <fullName evidence="6">HTH cro/C1-type domain-containing protein</fullName>
    </recommendedName>
</protein>
<dbReference type="Pfam" id="PF20703">
    <property type="entry name" value="nSTAND1"/>
    <property type="match status" value="1"/>
</dbReference>
<keyword evidence="2" id="KW-0677">Repeat</keyword>
<feature type="region of interest" description="Disordered" evidence="4">
    <location>
        <begin position="158"/>
        <end position="180"/>
    </location>
</feature>
<dbReference type="PROSITE" id="PS00678">
    <property type="entry name" value="WD_REPEATS_1"/>
    <property type="match status" value="5"/>
</dbReference>
<dbReference type="PROSITE" id="PS50082">
    <property type="entry name" value="WD_REPEATS_2"/>
    <property type="match status" value="13"/>
</dbReference>
<accession>A0A401YE42</accession>
<feature type="repeat" description="WD" evidence="3">
    <location>
        <begin position="1189"/>
        <end position="1230"/>
    </location>
</feature>
<sequence length="1260" mass="134959">MAGRPEKPLDPGAGPVQRFAYELRRLRADAGGPTYREMARQAGSSVTVLSRAAAGEQLPTLKVALAYVAACGGDPDTWKRRWQEAADEDSRPLDDVPSPYPGLARFEIEDSERFFGRDRLVDDVLDLVRTRRLAALVGASGSGKSSLLRAGLIPRLRRPDGDPGAAAPFASPPEIRIRTPGSHPADVLTAFAPRGGDGEADVGGDADGHTGDIVVIVDQFEEIFTLCRYRAERTEFLNGLIAAVRRPESGVRVVIAVRADFYGRCAEHRQFAEALRETTLLVGPMTPAELRQAVVGPAQTHGLIVERALTARLVEEVRGEPGGLPLLSHVMREIWRRRRARTLSVEAYEAAGGVHGAIAATAEQVCAGLPAEQLVLVRRVLLRLITPGEGAQDTRRPVARAELEGVGTSGPGHGTGRAEGISSILEQLVQARLVTLDGDNVDLVHEALITAWPRLRAWIDEDREGILTHRRLTEAAGAWADFARDPGTLYRGTRLAVAREWADRDRHRDELTEREEDFLAASIAAEDRERAAAARRTRRLRYLAAGLALLLVAVTVVGAVALEQRRSALRSRETALSRQLAAQALNLADSRPGTAMLLSVEAYRTAHTAEARGALLSMSTRRFYQAELAGHADAVSEVAYSPDGTLASVGRDGKVMLWDSLRRVLLATLTAHPGWLRAVAFSRDGRSMATGGDDGRVVVWDVAQRRPRAAMTGYGASIRGVAFGADDRTVAAAGDDGTTAVWDVESGQRRLTLTGHAGRVWSVEFSPDGRTIATSGADRTARLWRTEDGAPLAVLTGHTASVDSVVFSPDGTLLATGSQDRTAQLWDIARGTSVAVLRGHEAEVRAVAFSPDGRTLASAGQDHLIKLWDTARHTLGATFVGHGSNIYGLAFHPRGDRLAAAGESGTVSLWDPTRRPLDGHSDRVNDIAFSPDGRTLATVGTDRATLLWDLARGSRPRALAPGTSAIRAVAFSPDGRTLATVAGVSPDSTNGPAQPPDPDEQVLTLFDLAGSGPPVRLIGHAERVTDVAFSPDGRTIATASVDKTVIVRDAVRHTQSARLVVDTGAEGSGVNAIAFSPDGRTLATANYDGRVTLWDTTRWVRTAVLTGHTGQVRAVAFSPDGRTLATAGIDQTVQLWDPARHTRRAVLAGSTGTTISLTFSPDGRTLATANADTSVMIWDVADRTRLATLTGHTGQVRTVAFGPDGHTLATGGDDRVVRLWDTDPARTATDLCATLARDLTREEWHRLIPERPYRHTCGAG</sequence>
<name>A0A401YE42_9ACTN</name>
<dbReference type="OrthoDB" id="134501at2"/>
<dbReference type="SUPFAM" id="SSF52540">
    <property type="entry name" value="P-loop containing nucleoside triphosphate hydrolases"/>
    <property type="match status" value="1"/>
</dbReference>
<dbReference type="AlphaFoldDB" id="A0A401YE42"/>
<dbReference type="Proteomes" id="UP000286931">
    <property type="component" value="Unassembled WGS sequence"/>
</dbReference>
<feature type="transmembrane region" description="Helical" evidence="5">
    <location>
        <begin position="540"/>
        <end position="562"/>
    </location>
</feature>
<dbReference type="SMART" id="SM00320">
    <property type="entry name" value="WD40"/>
    <property type="match status" value="14"/>
</dbReference>
<dbReference type="EMBL" id="BIFH01000013">
    <property type="protein sequence ID" value="GCD92873.1"/>
    <property type="molecule type" value="Genomic_DNA"/>
</dbReference>
<feature type="repeat" description="WD" evidence="3">
    <location>
        <begin position="628"/>
        <end position="659"/>
    </location>
</feature>
<dbReference type="PANTHER" id="PTHR19848">
    <property type="entry name" value="WD40 REPEAT PROTEIN"/>
    <property type="match status" value="1"/>
</dbReference>
<keyword evidence="8" id="KW-1185">Reference proteome</keyword>
<dbReference type="PROSITE" id="PS50294">
    <property type="entry name" value="WD_REPEATS_REGION"/>
    <property type="match status" value="13"/>
</dbReference>
<evidence type="ECO:0000256" key="4">
    <source>
        <dbReference type="SAM" id="MobiDB-lite"/>
    </source>
</evidence>
<keyword evidence="5" id="KW-0812">Transmembrane</keyword>
<dbReference type="Gene3D" id="2.130.10.10">
    <property type="entry name" value="YVTN repeat-like/Quinoprotein amine dehydrogenase"/>
    <property type="match status" value="5"/>
</dbReference>
<dbReference type="InterPro" id="IPR020472">
    <property type="entry name" value="WD40_PAC1"/>
</dbReference>
<feature type="repeat" description="WD" evidence="3">
    <location>
        <begin position="917"/>
        <end position="958"/>
    </location>
</feature>
<feature type="repeat" description="WD" evidence="3">
    <location>
        <begin position="1017"/>
        <end position="1049"/>
    </location>
</feature>
<feature type="repeat" description="WD" evidence="3">
    <location>
        <begin position="837"/>
        <end position="869"/>
    </location>
</feature>
<dbReference type="InterPro" id="IPR001387">
    <property type="entry name" value="Cro/C1-type_HTH"/>
</dbReference>
<feature type="compositionally biased region" description="Low complexity" evidence="4">
    <location>
        <begin position="162"/>
        <end position="173"/>
    </location>
</feature>
<evidence type="ECO:0000313" key="7">
    <source>
        <dbReference type="EMBL" id="GCD92873.1"/>
    </source>
</evidence>
<dbReference type="RefSeq" id="WP_126635183.1">
    <property type="nucleotide sequence ID" value="NZ_BIFH01000013.1"/>
</dbReference>
<feature type="repeat" description="WD" evidence="3">
    <location>
        <begin position="669"/>
        <end position="710"/>
    </location>
</feature>
<gene>
    <name evidence="7" type="ORF">EHYA_00516</name>
</gene>
<dbReference type="InterPro" id="IPR036322">
    <property type="entry name" value="WD40_repeat_dom_sf"/>
</dbReference>
<evidence type="ECO:0000313" key="8">
    <source>
        <dbReference type="Proteomes" id="UP000286931"/>
    </source>
</evidence>
<dbReference type="InterPro" id="IPR015943">
    <property type="entry name" value="WD40/YVTN_repeat-like_dom_sf"/>
</dbReference>